<dbReference type="AlphaFoldDB" id="A0AAE1NT21"/>
<name>A0AAE1NT21_9EUCA</name>
<evidence type="ECO:0000313" key="1">
    <source>
        <dbReference type="EMBL" id="KAK4294556.1"/>
    </source>
</evidence>
<sequence length="151" mass="16854">MDENDDEDDVDGENNDVLIVVVVVVVVVSEDWAGFWAGDVDCWAVFRAEEEEEEEGDEMAIGVGFVCCGIQSQFLGLAVGFTAFQVLRDEFTSSRQWPSGLWFSKLVSRVHRRVYYIPSPSGGVSPSVSGLLWYSESVSLAHHRVYDVLRV</sequence>
<keyword evidence="2" id="KW-1185">Reference proteome</keyword>
<protein>
    <submittedName>
        <fullName evidence="1">Uncharacterized protein</fullName>
    </submittedName>
</protein>
<accession>A0AAE1NT21</accession>
<comment type="caution">
    <text evidence="1">The sequence shown here is derived from an EMBL/GenBank/DDBJ whole genome shotgun (WGS) entry which is preliminary data.</text>
</comment>
<organism evidence="1 2">
    <name type="scientific">Petrolisthes manimaculis</name>
    <dbReference type="NCBI Taxonomy" id="1843537"/>
    <lineage>
        <taxon>Eukaryota</taxon>
        <taxon>Metazoa</taxon>
        <taxon>Ecdysozoa</taxon>
        <taxon>Arthropoda</taxon>
        <taxon>Crustacea</taxon>
        <taxon>Multicrustacea</taxon>
        <taxon>Malacostraca</taxon>
        <taxon>Eumalacostraca</taxon>
        <taxon>Eucarida</taxon>
        <taxon>Decapoda</taxon>
        <taxon>Pleocyemata</taxon>
        <taxon>Anomura</taxon>
        <taxon>Galatheoidea</taxon>
        <taxon>Porcellanidae</taxon>
        <taxon>Petrolisthes</taxon>
    </lineage>
</organism>
<gene>
    <name evidence="1" type="ORF">Pmani_032846</name>
</gene>
<dbReference type="EMBL" id="JAWZYT010004267">
    <property type="protein sequence ID" value="KAK4294556.1"/>
    <property type="molecule type" value="Genomic_DNA"/>
</dbReference>
<evidence type="ECO:0000313" key="2">
    <source>
        <dbReference type="Proteomes" id="UP001292094"/>
    </source>
</evidence>
<reference evidence="1" key="1">
    <citation type="submission" date="2023-11" db="EMBL/GenBank/DDBJ databases">
        <title>Genome assemblies of two species of porcelain crab, Petrolisthes cinctipes and Petrolisthes manimaculis (Anomura: Porcellanidae).</title>
        <authorList>
            <person name="Angst P."/>
        </authorList>
    </citation>
    <scope>NUCLEOTIDE SEQUENCE</scope>
    <source>
        <strain evidence="1">PB745_02</strain>
        <tissue evidence="1">Gill</tissue>
    </source>
</reference>
<dbReference type="Proteomes" id="UP001292094">
    <property type="component" value="Unassembled WGS sequence"/>
</dbReference>
<proteinExistence type="predicted"/>